<protein>
    <submittedName>
        <fullName evidence="1">CarboxypepD_reg-like domain-containing protein</fullName>
    </submittedName>
</protein>
<dbReference type="Gene3D" id="2.60.40.1120">
    <property type="entry name" value="Carboxypeptidase-like, regulatory domain"/>
    <property type="match status" value="1"/>
</dbReference>
<dbReference type="STRING" id="1391627.SAMN05216464_11883"/>
<keyword evidence="2" id="KW-1185">Reference proteome</keyword>
<dbReference type="AlphaFoldDB" id="A0A1G7LAI6"/>
<dbReference type="InterPro" id="IPR008969">
    <property type="entry name" value="CarboxyPept-like_regulatory"/>
</dbReference>
<name>A0A1G7LAI6_9SPHI</name>
<dbReference type="EMBL" id="FNAI01000018">
    <property type="protein sequence ID" value="SDF46009.1"/>
    <property type="molecule type" value="Genomic_DNA"/>
</dbReference>
<reference evidence="1 2" key="1">
    <citation type="submission" date="2016-10" db="EMBL/GenBank/DDBJ databases">
        <authorList>
            <person name="de Groot N.N."/>
        </authorList>
    </citation>
    <scope>NUCLEOTIDE SEQUENCE [LARGE SCALE GENOMIC DNA]</scope>
    <source>
        <strain evidence="1 2">47C3B</strain>
    </source>
</reference>
<accession>A0A1G7LAI6</accession>
<proteinExistence type="predicted"/>
<dbReference type="SUPFAM" id="SSF49464">
    <property type="entry name" value="Carboxypeptidase regulatory domain-like"/>
    <property type="match status" value="1"/>
</dbReference>
<dbReference type="Pfam" id="PF13715">
    <property type="entry name" value="CarbopepD_reg_2"/>
    <property type="match status" value="1"/>
</dbReference>
<evidence type="ECO:0000313" key="2">
    <source>
        <dbReference type="Proteomes" id="UP000199072"/>
    </source>
</evidence>
<sequence>MLTANSQAQDIVISGHITKVGGSPLEGVTVSVILPCKDSTIVSFTSSDQNGQYAVTVKQADRCVDLSLTYSILGYLKKEVSLTVANRQKVTMDVILTPQQISLNEVIIKAKPNGFKQSNDSTQYRISQYVDGTERKLEDILRKLPGMSVSDNGMISFQGKNIDKILVEGDDFFSKNYTVLSKNVSANLVESIEALDNYNDEKLLKGISRSDKVVLNLKLKKDAKATFFGDTEIGVGTDNRYNSSLNIFSFYKKAKVALLGNINNTGDEAVADIQYNLSNNNGNNYSPNEQTFGVRNPFNDKLPVDLDVGKNRYVINKAFTEGLQFNYTFSNKFKANFYSFLNTDNQKLSLSKNTQYLFPDSAYTISERSLYNFKPQTINSNLKLSYQLTDSSTLTYNISSEINSPDFLFNLELYPVASGNQSGLVNGSAFEKNINVNNRIIYTNRVSANKAVIFEGAYLSYKNDLYQKQDTNRFSYLNDIPVTWNIQQNAGIYAQRYEAILKFLATYKNHTYFVSANVDQNTSKLNSYYFGTFDAEITPLQSLNKVSLNDLDLFIEARDVITWKRLELNYGFRAFRNLLNHNLSGSASDHLEAYFFLPKISFKYKSDAYNTFTISYEQNNVSSTVTDIYPNVIISDYLSASKGIGKLNNNLQQDLSFRYRYSNSNNQWIMNFTSSLHLEKSPYITETSIYNQLLVNTYLPGIAGSYFFYNRFQSDKYIRLLQSNWRVVVSKTRMKINSIINNEALQSNILNTISASTAINTAFDIPVNFQAGAAYNNSSLTLKTGKVVNNLFKYDISANLKFLEFFNLKIIGNNYRWSSTGTNTSANFLDMKLGYRNPKQKWALGISGKNILNAKTIAFNESDNFILSQNLFQLLQRYFLVSLNYTF</sequence>
<gene>
    <name evidence="1" type="ORF">SAMN05216464_11883</name>
</gene>
<evidence type="ECO:0000313" key="1">
    <source>
        <dbReference type="EMBL" id="SDF46009.1"/>
    </source>
</evidence>
<dbReference type="Proteomes" id="UP000199072">
    <property type="component" value="Unassembled WGS sequence"/>
</dbReference>
<dbReference type="SUPFAM" id="SSF56935">
    <property type="entry name" value="Porins"/>
    <property type="match status" value="1"/>
</dbReference>
<organism evidence="1 2">
    <name type="scientific">Mucilaginibacter pineti</name>
    <dbReference type="NCBI Taxonomy" id="1391627"/>
    <lineage>
        <taxon>Bacteria</taxon>
        <taxon>Pseudomonadati</taxon>
        <taxon>Bacteroidota</taxon>
        <taxon>Sphingobacteriia</taxon>
        <taxon>Sphingobacteriales</taxon>
        <taxon>Sphingobacteriaceae</taxon>
        <taxon>Mucilaginibacter</taxon>
    </lineage>
</organism>